<reference evidence="3" key="1">
    <citation type="journal article" date="2014" name="Int. J. Syst. Evol. Microbiol.">
        <title>Complete genome sequence of Corynebacterium casei LMG S-19264T (=DSM 44701T), isolated from a smear-ripened cheese.</title>
        <authorList>
            <consortium name="US DOE Joint Genome Institute (JGI-PGF)"/>
            <person name="Walter F."/>
            <person name="Albersmeier A."/>
            <person name="Kalinowski J."/>
            <person name="Ruckert C."/>
        </authorList>
    </citation>
    <scope>NUCLEOTIDE SEQUENCE</scope>
    <source>
        <strain evidence="3">JCM 12289</strain>
    </source>
</reference>
<protein>
    <recommendedName>
        <fullName evidence="2">Bacterioopsin transcriptional activator GAF and HTH associated domain-containing protein</fullName>
    </recommendedName>
</protein>
<evidence type="ECO:0000259" key="2">
    <source>
        <dbReference type="Pfam" id="PF15915"/>
    </source>
</evidence>
<feature type="compositionally biased region" description="Polar residues" evidence="1">
    <location>
        <begin position="11"/>
        <end position="22"/>
    </location>
</feature>
<proteinExistence type="predicted"/>
<organism evidence="3 4">
    <name type="scientific">Halococcus dombrowskii</name>
    <dbReference type="NCBI Taxonomy" id="179637"/>
    <lineage>
        <taxon>Archaea</taxon>
        <taxon>Methanobacteriati</taxon>
        <taxon>Methanobacteriota</taxon>
        <taxon>Stenosarchaea group</taxon>
        <taxon>Halobacteria</taxon>
        <taxon>Halobacteriales</taxon>
        <taxon>Halococcaceae</taxon>
        <taxon>Halococcus</taxon>
    </lineage>
</organism>
<dbReference type="InterPro" id="IPR031803">
    <property type="entry name" value="BAT_GAF/HTH-assoc"/>
</dbReference>
<evidence type="ECO:0000256" key="1">
    <source>
        <dbReference type="SAM" id="MobiDB-lite"/>
    </source>
</evidence>
<evidence type="ECO:0000313" key="4">
    <source>
        <dbReference type="Proteomes" id="UP001500962"/>
    </source>
</evidence>
<sequence>MGLASVKHSLPATSTMPESAQSVGAKRGRPVSSDASTARFELPAAGFVLGELFERVPDARAELEPTVAGPTDRAVVVVRADERERTAVEDALRADSDIVAIERFCEQPNGWMYRVTWDGHPRRLVDRLVAGGVTLLSVRGRAGQWRFRLVTPDRDMLARAHEILEESGCEVECRRISTFEGEPSAQRTLTERQYQYLTKRVR</sequence>
<dbReference type="AlphaFoldDB" id="A0AAV3SB84"/>
<dbReference type="EMBL" id="BAAADN010000003">
    <property type="protein sequence ID" value="GAA0451161.1"/>
    <property type="molecule type" value="Genomic_DNA"/>
</dbReference>
<feature type="region of interest" description="Disordered" evidence="1">
    <location>
        <begin position="1"/>
        <end position="34"/>
    </location>
</feature>
<feature type="domain" description="Bacterioopsin transcriptional activator GAF and HTH associated" evidence="2">
    <location>
        <begin position="55"/>
        <end position="186"/>
    </location>
</feature>
<reference evidence="3" key="2">
    <citation type="submission" date="2023-12" db="EMBL/GenBank/DDBJ databases">
        <authorList>
            <person name="Sun Q."/>
            <person name="Inoue M."/>
        </authorList>
    </citation>
    <scope>NUCLEOTIDE SEQUENCE</scope>
    <source>
        <strain evidence="3">JCM 12289</strain>
    </source>
</reference>
<name>A0AAV3SB84_HALDO</name>
<accession>A0AAV3SB84</accession>
<dbReference type="Proteomes" id="UP001500962">
    <property type="component" value="Unassembled WGS sequence"/>
</dbReference>
<dbReference type="Pfam" id="PF15915">
    <property type="entry name" value="BAT"/>
    <property type="match status" value="1"/>
</dbReference>
<gene>
    <name evidence="3" type="ORF">GCM10008985_03530</name>
</gene>
<comment type="caution">
    <text evidence="3">The sequence shown here is derived from an EMBL/GenBank/DDBJ whole genome shotgun (WGS) entry which is preliminary data.</text>
</comment>
<evidence type="ECO:0000313" key="3">
    <source>
        <dbReference type="EMBL" id="GAA0451161.1"/>
    </source>
</evidence>